<reference evidence="1" key="1">
    <citation type="submission" date="2020-05" db="EMBL/GenBank/DDBJ databases">
        <authorList>
            <person name="Chiriac C."/>
            <person name="Salcher M."/>
            <person name="Ghai R."/>
            <person name="Kavagutti S V."/>
        </authorList>
    </citation>
    <scope>NUCLEOTIDE SEQUENCE</scope>
</reference>
<accession>A0A6J5RNQ8</accession>
<protein>
    <recommendedName>
        <fullName evidence="2">Minor tail protein</fullName>
    </recommendedName>
</protein>
<proteinExistence type="predicted"/>
<sequence length="119" mass="13132">MTTPPAWPVSLPQEIQMRGYTESAPNVTIASTPDLGPSKVRRRMTASIRPVKGSITVTDAQLNDLITFYNTALLGGALRFTWVDPRNSAVPVEFRFVKPLSWVSDEGKYSVALDLEILP</sequence>
<dbReference type="EMBL" id="LR797246">
    <property type="protein sequence ID" value="CAB4195937.1"/>
    <property type="molecule type" value="Genomic_DNA"/>
</dbReference>
<evidence type="ECO:0000313" key="1">
    <source>
        <dbReference type="EMBL" id="CAB4195937.1"/>
    </source>
</evidence>
<evidence type="ECO:0008006" key="2">
    <source>
        <dbReference type="Google" id="ProtNLM"/>
    </source>
</evidence>
<gene>
    <name evidence="1" type="ORF">UFOVP1299_44</name>
</gene>
<organism evidence="1">
    <name type="scientific">uncultured Caudovirales phage</name>
    <dbReference type="NCBI Taxonomy" id="2100421"/>
    <lineage>
        <taxon>Viruses</taxon>
        <taxon>Duplodnaviria</taxon>
        <taxon>Heunggongvirae</taxon>
        <taxon>Uroviricota</taxon>
        <taxon>Caudoviricetes</taxon>
        <taxon>Peduoviridae</taxon>
        <taxon>Maltschvirus</taxon>
        <taxon>Maltschvirus maltsch</taxon>
    </lineage>
</organism>
<name>A0A6J5RNQ8_9CAUD</name>